<dbReference type="EMBL" id="JAWQEG010000062">
    <property type="protein sequence ID" value="KAK3895192.1"/>
    <property type="molecule type" value="Genomic_DNA"/>
</dbReference>
<evidence type="ECO:0000256" key="1">
    <source>
        <dbReference type="SAM" id="SignalP"/>
    </source>
</evidence>
<accession>A0AAE1L4W0</accession>
<name>A0AAE1L4W0_PETCI</name>
<reference evidence="2" key="1">
    <citation type="submission" date="2023-10" db="EMBL/GenBank/DDBJ databases">
        <title>Genome assemblies of two species of porcelain crab, Petrolisthes cinctipes and Petrolisthes manimaculis (Anomura: Porcellanidae).</title>
        <authorList>
            <person name="Angst P."/>
        </authorList>
    </citation>
    <scope>NUCLEOTIDE SEQUENCE</scope>
    <source>
        <strain evidence="2">PB745_01</strain>
        <tissue evidence="2">Gill</tissue>
    </source>
</reference>
<feature type="chain" id="PRO_5042074857" description="Secreted protein" evidence="1">
    <location>
        <begin position="19"/>
        <end position="140"/>
    </location>
</feature>
<proteinExistence type="predicted"/>
<evidence type="ECO:0008006" key="4">
    <source>
        <dbReference type="Google" id="ProtNLM"/>
    </source>
</evidence>
<protein>
    <recommendedName>
        <fullName evidence="4">Secreted protein</fullName>
    </recommendedName>
</protein>
<evidence type="ECO:0000313" key="2">
    <source>
        <dbReference type="EMBL" id="KAK3895192.1"/>
    </source>
</evidence>
<comment type="caution">
    <text evidence="2">The sequence shown here is derived from an EMBL/GenBank/DDBJ whole genome shotgun (WGS) entry which is preliminary data.</text>
</comment>
<dbReference type="Proteomes" id="UP001286313">
    <property type="component" value="Unassembled WGS sequence"/>
</dbReference>
<organism evidence="2 3">
    <name type="scientific">Petrolisthes cinctipes</name>
    <name type="common">Flat porcelain crab</name>
    <dbReference type="NCBI Taxonomy" id="88211"/>
    <lineage>
        <taxon>Eukaryota</taxon>
        <taxon>Metazoa</taxon>
        <taxon>Ecdysozoa</taxon>
        <taxon>Arthropoda</taxon>
        <taxon>Crustacea</taxon>
        <taxon>Multicrustacea</taxon>
        <taxon>Malacostraca</taxon>
        <taxon>Eumalacostraca</taxon>
        <taxon>Eucarida</taxon>
        <taxon>Decapoda</taxon>
        <taxon>Pleocyemata</taxon>
        <taxon>Anomura</taxon>
        <taxon>Galatheoidea</taxon>
        <taxon>Porcellanidae</taxon>
        <taxon>Petrolisthes</taxon>
    </lineage>
</organism>
<dbReference type="AlphaFoldDB" id="A0AAE1L4W0"/>
<evidence type="ECO:0000313" key="3">
    <source>
        <dbReference type="Proteomes" id="UP001286313"/>
    </source>
</evidence>
<feature type="signal peptide" evidence="1">
    <location>
        <begin position="1"/>
        <end position="18"/>
    </location>
</feature>
<keyword evidence="1" id="KW-0732">Signal</keyword>
<keyword evidence="3" id="KW-1185">Reference proteome</keyword>
<sequence>MLWRIPRMVVMRPTLSLGFGCWKACSPALESVCSITVGSCRWWACSIASWMATSQPMGAGHDSNGGAVVDMSHQGDYFLQESQVVGIVEFPVQVDSVVVLAYLIIIVPPVCSVAATWGTHGYGCGGCCLDGRRQVSLLLV</sequence>
<gene>
    <name evidence="2" type="ORF">Pcinc_001052</name>
</gene>